<evidence type="ECO:0000313" key="1">
    <source>
        <dbReference type="EMBL" id="NUY97403.1"/>
    </source>
</evidence>
<accession>A0A7Y6NFB7</accession>
<dbReference type="EMBL" id="JABWPM010000013">
    <property type="protein sequence ID" value="NUY97403.1"/>
    <property type="molecule type" value="Genomic_DNA"/>
</dbReference>
<proteinExistence type="predicted"/>
<dbReference type="Proteomes" id="UP000566985">
    <property type="component" value="Unassembled WGS sequence"/>
</dbReference>
<reference evidence="1 2" key="1">
    <citation type="submission" date="2020-05" db="EMBL/GenBank/DDBJ databases">
        <title>Whole Genome Sequences of Enterobacteriales Associated with the International Space Station.</title>
        <authorList>
            <person name="Bharadwaj A."/>
            <person name="Daudu R."/>
            <person name="Singh N."/>
            <person name="Wood J."/>
            <person name="Debieu M."/>
            <person name="Mason C."/>
            <person name="Wang C."/>
            <person name="Venkateswaran K."/>
        </authorList>
    </citation>
    <scope>NUCLEOTIDE SEQUENCE [LARGE SCALE GENOMIC DNA]</scope>
    <source>
        <strain evidence="1 2">IF5SW-B1</strain>
    </source>
</reference>
<dbReference type="RefSeq" id="WP_128088317.1">
    <property type="nucleotide sequence ID" value="NZ_JABWPF010000013.1"/>
</dbReference>
<name>A0A7Y6NFB7_9GAMM</name>
<dbReference type="AlphaFoldDB" id="A0A7Y6NFB7"/>
<protein>
    <submittedName>
        <fullName evidence="1">Uncharacterized protein</fullName>
    </submittedName>
</protein>
<organism evidence="1 2">
    <name type="scientific">Pantoea brenneri</name>
    <dbReference type="NCBI Taxonomy" id="472694"/>
    <lineage>
        <taxon>Bacteria</taxon>
        <taxon>Pseudomonadati</taxon>
        <taxon>Pseudomonadota</taxon>
        <taxon>Gammaproteobacteria</taxon>
        <taxon>Enterobacterales</taxon>
        <taxon>Erwiniaceae</taxon>
        <taxon>Pantoea</taxon>
    </lineage>
</organism>
<comment type="caution">
    <text evidence="1">The sequence shown here is derived from an EMBL/GenBank/DDBJ whole genome shotgun (WGS) entry which is preliminary data.</text>
</comment>
<sequence length="69" mass="7758">MKADFIKPDQARRILQEDEGYNGLLRKIYASCTTLTPKEPSEITSSESGRKIYNAEQAIKKGLVTKGLR</sequence>
<evidence type="ECO:0000313" key="2">
    <source>
        <dbReference type="Proteomes" id="UP000566985"/>
    </source>
</evidence>
<gene>
    <name evidence="1" type="ORF">HU668_13175</name>
</gene>